<gene>
    <name evidence="2" type="ORF">CAPTEDRAFT_224450</name>
</gene>
<feature type="compositionally biased region" description="Polar residues" evidence="1">
    <location>
        <begin position="383"/>
        <end position="393"/>
    </location>
</feature>
<protein>
    <submittedName>
        <fullName evidence="2 3">Uncharacterized protein</fullName>
    </submittedName>
</protein>
<dbReference type="HOGENOM" id="CLU_472711_0_0_1"/>
<feature type="region of interest" description="Disordered" evidence="1">
    <location>
        <begin position="371"/>
        <end position="393"/>
    </location>
</feature>
<keyword evidence="4" id="KW-1185">Reference proteome</keyword>
<evidence type="ECO:0000313" key="4">
    <source>
        <dbReference type="Proteomes" id="UP000014760"/>
    </source>
</evidence>
<dbReference type="STRING" id="283909.R7TMM2"/>
<dbReference type="Proteomes" id="UP000014760">
    <property type="component" value="Unassembled WGS sequence"/>
</dbReference>
<dbReference type="EMBL" id="KB309217">
    <property type="protein sequence ID" value="ELT95123.1"/>
    <property type="molecule type" value="Genomic_DNA"/>
</dbReference>
<dbReference type="AlphaFoldDB" id="R7TMM2"/>
<dbReference type="EMBL" id="AMQN01002447">
    <property type="status" value="NOT_ANNOTATED_CDS"/>
    <property type="molecule type" value="Genomic_DNA"/>
</dbReference>
<reference evidence="4" key="1">
    <citation type="submission" date="2012-12" db="EMBL/GenBank/DDBJ databases">
        <authorList>
            <person name="Hellsten U."/>
            <person name="Grimwood J."/>
            <person name="Chapman J.A."/>
            <person name="Shapiro H."/>
            <person name="Aerts A."/>
            <person name="Otillar R.P."/>
            <person name="Terry A.Y."/>
            <person name="Boore J.L."/>
            <person name="Simakov O."/>
            <person name="Marletaz F."/>
            <person name="Cho S.-J."/>
            <person name="Edsinger-Gonzales E."/>
            <person name="Havlak P."/>
            <person name="Kuo D.-H."/>
            <person name="Larsson T."/>
            <person name="Lv J."/>
            <person name="Arendt D."/>
            <person name="Savage R."/>
            <person name="Osoegawa K."/>
            <person name="de Jong P."/>
            <person name="Lindberg D.R."/>
            <person name="Seaver E.C."/>
            <person name="Weisblat D.A."/>
            <person name="Putnam N.H."/>
            <person name="Grigoriev I.V."/>
            <person name="Rokhsar D.S."/>
        </authorList>
    </citation>
    <scope>NUCLEOTIDE SEQUENCE</scope>
    <source>
        <strain evidence="4">I ESC-2004</strain>
    </source>
</reference>
<reference evidence="2 4" key="2">
    <citation type="journal article" date="2013" name="Nature">
        <title>Insights into bilaterian evolution from three spiralian genomes.</title>
        <authorList>
            <person name="Simakov O."/>
            <person name="Marletaz F."/>
            <person name="Cho S.J."/>
            <person name="Edsinger-Gonzales E."/>
            <person name="Havlak P."/>
            <person name="Hellsten U."/>
            <person name="Kuo D.H."/>
            <person name="Larsson T."/>
            <person name="Lv J."/>
            <person name="Arendt D."/>
            <person name="Savage R."/>
            <person name="Osoegawa K."/>
            <person name="de Jong P."/>
            <person name="Grimwood J."/>
            <person name="Chapman J.A."/>
            <person name="Shapiro H."/>
            <person name="Aerts A."/>
            <person name="Otillar R.P."/>
            <person name="Terry A.Y."/>
            <person name="Boore J.L."/>
            <person name="Grigoriev I.V."/>
            <person name="Lindberg D.R."/>
            <person name="Seaver E.C."/>
            <person name="Weisblat D.A."/>
            <person name="Putnam N.H."/>
            <person name="Rokhsar D.S."/>
        </authorList>
    </citation>
    <scope>NUCLEOTIDE SEQUENCE</scope>
    <source>
        <strain evidence="2 4">I ESC-2004</strain>
    </source>
</reference>
<evidence type="ECO:0000313" key="3">
    <source>
        <dbReference type="EnsemblMetazoa" id="CapteP224450"/>
    </source>
</evidence>
<evidence type="ECO:0000313" key="2">
    <source>
        <dbReference type="EMBL" id="ELT95123.1"/>
    </source>
</evidence>
<proteinExistence type="predicted"/>
<evidence type="ECO:0000256" key="1">
    <source>
        <dbReference type="SAM" id="MobiDB-lite"/>
    </source>
</evidence>
<name>R7TMM2_CAPTE</name>
<feature type="region of interest" description="Disordered" evidence="1">
    <location>
        <begin position="276"/>
        <end position="333"/>
    </location>
</feature>
<reference evidence="3" key="3">
    <citation type="submission" date="2015-06" db="UniProtKB">
        <authorList>
            <consortium name="EnsemblMetazoa"/>
        </authorList>
    </citation>
    <scope>IDENTIFICATION</scope>
</reference>
<feature type="region of interest" description="Disordered" evidence="1">
    <location>
        <begin position="427"/>
        <end position="446"/>
    </location>
</feature>
<dbReference type="OMA" id="QFSYSTW"/>
<dbReference type="EnsemblMetazoa" id="CapteT224450">
    <property type="protein sequence ID" value="CapteP224450"/>
    <property type="gene ID" value="CapteG224450"/>
</dbReference>
<feature type="compositionally biased region" description="Low complexity" evidence="1">
    <location>
        <begin position="132"/>
        <end position="145"/>
    </location>
</feature>
<organism evidence="2">
    <name type="scientific">Capitella teleta</name>
    <name type="common">Polychaete worm</name>
    <dbReference type="NCBI Taxonomy" id="283909"/>
    <lineage>
        <taxon>Eukaryota</taxon>
        <taxon>Metazoa</taxon>
        <taxon>Spiralia</taxon>
        <taxon>Lophotrochozoa</taxon>
        <taxon>Annelida</taxon>
        <taxon>Polychaeta</taxon>
        <taxon>Sedentaria</taxon>
        <taxon>Scolecida</taxon>
        <taxon>Capitellidae</taxon>
        <taxon>Capitella</taxon>
    </lineage>
</organism>
<sequence length="513" mass="55219">MTSAAAKDDHSVFHVALNGTAEQCGHYVTDYADCLERLCGSGLHAAQTFALLLADSPFAEIAGQFLTRSQEMDEMARCDVKQLKTEMQRHSHDKDPQSVARTLAQLLQTQLHFFQLAVNHLSHLAQFPPPSSQSQSSSSIQGAQSEVNDLNSKPAAKPIDSPNRIKRHFSSLFSKFGAKNSNVSDSSSAFYVDLDKTPTSSEAGPLEDTQQATGQRSAFFSRLHHHLSTAVSSAPSPVAIPEGEGGGEVASQEELDLVINMLSRGPPRMHAIPEVPPRPPPSTGLWAPNPPLDGRNNTWPFKVNRSENAWGKAWGPQDPLGRPPLPPQDVSDVGVVPKQWSSTADSGSCSDESSSNGEWLMMGLEQVNAMQQQQVHRRRHSSGENPLTTNSNSVTLGTVTMATPPLNKSVESLLLEPKLTNTWPPKHPWANTPADPSPSPSAEAAANLKPPIHRPLSNQWSDPLSVQQQHLSVWEHGMMLGARQGYGVAPSSCAPPGEMGAELKTGGGGKGPY</sequence>
<feature type="region of interest" description="Disordered" evidence="1">
    <location>
        <begin position="127"/>
        <end position="163"/>
    </location>
</feature>
<accession>R7TMM2</accession>